<evidence type="ECO:0000256" key="10">
    <source>
        <dbReference type="ARBA" id="ARBA00023157"/>
    </source>
</evidence>
<name>A0A4U5VE99_COLLU</name>
<proteinExistence type="predicted"/>
<evidence type="ECO:0000256" key="9">
    <source>
        <dbReference type="ARBA" id="ARBA00023136"/>
    </source>
</evidence>
<dbReference type="PANTHER" id="PTHR11100:SF18">
    <property type="entry name" value="PRO-NEUREGULIN-3, MEMBRANE-BOUND ISOFORM"/>
    <property type="match status" value="1"/>
</dbReference>
<organism evidence="13 14">
    <name type="scientific">Collichthys lucidus</name>
    <name type="common">Big head croaker</name>
    <name type="synonym">Sciaena lucida</name>
    <dbReference type="NCBI Taxonomy" id="240159"/>
    <lineage>
        <taxon>Eukaryota</taxon>
        <taxon>Metazoa</taxon>
        <taxon>Chordata</taxon>
        <taxon>Craniata</taxon>
        <taxon>Vertebrata</taxon>
        <taxon>Euteleostomi</taxon>
        <taxon>Actinopterygii</taxon>
        <taxon>Neopterygii</taxon>
        <taxon>Teleostei</taxon>
        <taxon>Neoteleostei</taxon>
        <taxon>Acanthomorphata</taxon>
        <taxon>Eupercaria</taxon>
        <taxon>Sciaenidae</taxon>
        <taxon>Collichthys</taxon>
    </lineage>
</organism>
<dbReference type="GO" id="GO:0035556">
    <property type="term" value="P:intracellular signal transduction"/>
    <property type="evidence" value="ECO:0007669"/>
    <property type="project" value="TreeGrafter"/>
</dbReference>
<evidence type="ECO:0000256" key="6">
    <source>
        <dbReference type="ARBA" id="ARBA00022692"/>
    </source>
</evidence>
<keyword evidence="6 12" id="KW-0812">Transmembrane</keyword>
<dbReference type="GO" id="GO:0008083">
    <property type="term" value="F:growth factor activity"/>
    <property type="evidence" value="ECO:0007669"/>
    <property type="project" value="UniProtKB-KW"/>
</dbReference>
<feature type="compositionally biased region" description="Basic and acidic residues" evidence="11">
    <location>
        <begin position="186"/>
        <end position="213"/>
    </location>
</feature>
<feature type="region of interest" description="Disordered" evidence="11">
    <location>
        <begin position="173"/>
        <end position="219"/>
    </location>
</feature>
<dbReference type="InterPro" id="IPR040180">
    <property type="entry name" value="Neuregulin"/>
</dbReference>
<evidence type="ECO:0000256" key="7">
    <source>
        <dbReference type="ARBA" id="ARBA00022989"/>
    </source>
</evidence>
<evidence type="ECO:0000256" key="1">
    <source>
        <dbReference type="ARBA" id="ARBA00004251"/>
    </source>
</evidence>
<evidence type="ECO:0000256" key="12">
    <source>
        <dbReference type="SAM" id="Phobius"/>
    </source>
</evidence>
<dbReference type="GO" id="GO:0007399">
    <property type="term" value="P:nervous system development"/>
    <property type="evidence" value="ECO:0007669"/>
    <property type="project" value="InterPro"/>
</dbReference>
<reference evidence="13 14" key="1">
    <citation type="submission" date="2019-01" db="EMBL/GenBank/DDBJ databases">
        <title>Genome Assembly of Collichthys lucidus.</title>
        <authorList>
            <person name="Cai M."/>
            <person name="Xiao S."/>
        </authorList>
    </citation>
    <scope>NUCLEOTIDE SEQUENCE [LARGE SCALE GENOMIC DNA]</scope>
    <source>
        <strain evidence="13">JT15FE1705JMU</strain>
        <tissue evidence="13">Muscle</tissue>
    </source>
</reference>
<keyword evidence="9 12" id="KW-0472">Membrane</keyword>
<protein>
    <submittedName>
        <fullName evidence="13">Pro-neuregulin-3, membrane-bound isoform</fullName>
    </submittedName>
</protein>
<keyword evidence="5" id="KW-0245">EGF-like domain</keyword>
<sequence length="219" mass="24851">MIVSEGNEGVDNVCQTVKQERIYPRFEKSGCGHELVTLYLIACCQDALEQDAVVADAPLYSREESKEVYKRQVLSITSIAMAISLLGTLCMALYCRNKRRREKLQAHLKESRSLKNYTANSQNALDAKMRAPNTNLQMHERGNQTSTALRSLKRFLALSRVLLSSSQQMFAALQPSLPRRRHREARNKELNRPPESRSAEGGDKGRISVDEKGSKRRRE</sequence>
<keyword evidence="3" id="KW-1003">Cell membrane</keyword>
<evidence type="ECO:0000313" key="14">
    <source>
        <dbReference type="Proteomes" id="UP000298787"/>
    </source>
</evidence>
<keyword evidence="10" id="KW-1015">Disulfide bond</keyword>
<dbReference type="GO" id="GO:0005615">
    <property type="term" value="C:extracellular space"/>
    <property type="evidence" value="ECO:0007669"/>
    <property type="project" value="TreeGrafter"/>
</dbReference>
<accession>A0A4U5VE99</accession>
<keyword evidence="8" id="KW-0339">Growth factor</keyword>
<dbReference type="EMBL" id="CM014094">
    <property type="protein sequence ID" value="TKS85990.1"/>
    <property type="molecule type" value="Genomic_DNA"/>
</dbReference>
<evidence type="ECO:0000256" key="11">
    <source>
        <dbReference type="SAM" id="MobiDB-lite"/>
    </source>
</evidence>
<gene>
    <name evidence="13" type="ORF">D9C73_019352</name>
</gene>
<dbReference type="GO" id="GO:0048513">
    <property type="term" value="P:animal organ development"/>
    <property type="evidence" value="ECO:0007669"/>
    <property type="project" value="TreeGrafter"/>
</dbReference>
<evidence type="ECO:0000256" key="5">
    <source>
        <dbReference type="ARBA" id="ARBA00022536"/>
    </source>
</evidence>
<dbReference type="GO" id="GO:0045499">
    <property type="term" value="F:chemorepellent activity"/>
    <property type="evidence" value="ECO:0007669"/>
    <property type="project" value="TreeGrafter"/>
</dbReference>
<dbReference type="PANTHER" id="PTHR11100">
    <property type="entry name" value="HEREGULIN-NEUREGULIN FAMILY MEMBER"/>
    <property type="match status" value="1"/>
</dbReference>
<comment type="subcellular location">
    <subcellularLocation>
        <location evidence="1">Cell membrane</location>
        <topology evidence="1">Single-pass type I membrane protein</topology>
    </subcellularLocation>
    <subcellularLocation>
        <location evidence="2">Secreted</location>
    </subcellularLocation>
</comment>
<feature type="transmembrane region" description="Helical" evidence="12">
    <location>
        <begin position="73"/>
        <end position="95"/>
    </location>
</feature>
<evidence type="ECO:0000256" key="4">
    <source>
        <dbReference type="ARBA" id="ARBA00022525"/>
    </source>
</evidence>
<evidence type="ECO:0000256" key="3">
    <source>
        <dbReference type="ARBA" id="ARBA00022475"/>
    </source>
</evidence>
<keyword evidence="14" id="KW-1185">Reference proteome</keyword>
<dbReference type="GO" id="GO:0005886">
    <property type="term" value="C:plasma membrane"/>
    <property type="evidence" value="ECO:0007669"/>
    <property type="project" value="UniProtKB-SubCell"/>
</dbReference>
<keyword evidence="7 12" id="KW-1133">Transmembrane helix</keyword>
<dbReference type="AlphaFoldDB" id="A0A4U5VE99"/>
<evidence type="ECO:0000256" key="8">
    <source>
        <dbReference type="ARBA" id="ARBA00023030"/>
    </source>
</evidence>
<keyword evidence="4" id="KW-0964">Secreted</keyword>
<evidence type="ECO:0000313" key="13">
    <source>
        <dbReference type="EMBL" id="TKS85990.1"/>
    </source>
</evidence>
<dbReference type="STRING" id="240159.A0A4U5VE99"/>
<evidence type="ECO:0000256" key="2">
    <source>
        <dbReference type="ARBA" id="ARBA00004613"/>
    </source>
</evidence>
<dbReference type="Proteomes" id="UP000298787">
    <property type="component" value="Chromosome 17"/>
</dbReference>